<proteinExistence type="predicted"/>
<evidence type="ECO:0008006" key="3">
    <source>
        <dbReference type="Google" id="ProtNLM"/>
    </source>
</evidence>
<name>A0A7S1Y8E3_9STRA</name>
<evidence type="ECO:0000313" key="2">
    <source>
        <dbReference type="EMBL" id="CAD9288207.1"/>
    </source>
</evidence>
<dbReference type="AlphaFoldDB" id="A0A7S1Y8E3"/>
<dbReference type="InterPro" id="IPR043504">
    <property type="entry name" value="Peptidase_S1_PA_chymotrypsin"/>
</dbReference>
<dbReference type="Pfam" id="PF13365">
    <property type="entry name" value="Trypsin_2"/>
    <property type="match status" value="1"/>
</dbReference>
<reference evidence="2" key="1">
    <citation type="submission" date="2021-01" db="EMBL/GenBank/DDBJ databases">
        <authorList>
            <person name="Corre E."/>
            <person name="Pelletier E."/>
            <person name="Niang G."/>
            <person name="Scheremetjew M."/>
            <person name="Finn R."/>
            <person name="Kale V."/>
            <person name="Holt S."/>
            <person name="Cochrane G."/>
            <person name="Meng A."/>
            <person name="Brown T."/>
            <person name="Cohen L."/>
        </authorList>
    </citation>
    <scope>NUCLEOTIDE SEQUENCE</scope>
    <source>
        <strain evidence="2">CCMP 410</strain>
    </source>
</reference>
<dbReference type="Gene3D" id="2.40.10.10">
    <property type="entry name" value="Trypsin-like serine proteases"/>
    <property type="match status" value="2"/>
</dbReference>
<dbReference type="SUPFAM" id="SSF50494">
    <property type="entry name" value="Trypsin-like serine proteases"/>
    <property type="match status" value="1"/>
</dbReference>
<accession>A0A7S1Y8E3</accession>
<keyword evidence="1" id="KW-0843">Virulence</keyword>
<gene>
    <name evidence="2" type="ORF">GOCE00092_LOCUS15580</name>
</gene>
<protein>
    <recommendedName>
        <fullName evidence="3">Serine protease</fullName>
    </recommendedName>
</protein>
<organism evidence="2">
    <name type="scientific">Grammatophora oceanica</name>
    <dbReference type="NCBI Taxonomy" id="210454"/>
    <lineage>
        <taxon>Eukaryota</taxon>
        <taxon>Sar</taxon>
        <taxon>Stramenopiles</taxon>
        <taxon>Ochrophyta</taxon>
        <taxon>Bacillariophyta</taxon>
        <taxon>Fragilariophyceae</taxon>
        <taxon>Fragilariophycidae</taxon>
        <taxon>Rhabdonematales</taxon>
        <taxon>Grammatophoraceae</taxon>
        <taxon>Grammatophora</taxon>
    </lineage>
</organism>
<dbReference type="InterPro" id="IPR009003">
    <property type="entry name" value="Peptidase_S1_PA"/>
</dbReference>
<sequence>MYVHDVQSILHFLSNIGELLYFGKSTDEVLSRYIILSRKWLVSALSCILRPDLQRELCETRRFMNLQSIYSGEAFVESDIVQTLLKGTNSSCPLLSAKDSAMLWQSMSFMRDAADRTAQLSEASNTMYDFLERLLKHTNILLPLAVSGEPTYFVPSLLPKAEPGNIWTYKTSESWMTTLCHSWLLRDVGPATVMEHVTTSLLQDLYEFSHTFHGHAAKPAYHHAKSFPLGKDSYSEVMDAHDLEVIGRIKIHQVMCWKSSILVKIGCCFADHEQADLRESFAEIYVAMVDDQSNHCVATDGMVNGQKRLIVCGKGQVGHYGRKLWKGGYGLVLDSIKTALADQNGIDRQVVCPECLALTHPSQACTWSWDNVMSSAQNGLSGVRCVRGHSVSTSLLCGTCSPVAPTPKAAPPETAERTRVSKPVSSLLNSIVVVGLWDPKEKQVRSVGSGFIVDKKNGLVITAGHVLFNMKGGSDFGSPYFGVKNAKAVIGVIPDDGHNAVWRYFGEIVAHDIHRVDACVLRITTRLEKDVDDQGEGCGDQAETPMIDVSKENLPILKMTRKFELEETVRILGFNQGGEGVREKGKHVNRTVDFAEGYICKQFKAARDDNDSDSESSSSSSFAPREEIVVICPTISGHSGGPFVNGEGKVVGILSRADPVDRNRCYLVPSSELKQLLSRAKYQPVHMDFV</sequence>
<evidence type="ECO:0000256" key="1">
    <source>
        <dbReference type="ARBA" id="ARBA00023026"/>
    </source>
</evidence>
<dbReference type="EMBL" id="HBGK01029882">
    <property type="protein sequence ID" value="CAD9288207.1"/>
    <property type="molecule type" value="Transcribed_RNA"/>
</dbReference>